<feature type="compositionally biased region" description="Low complexity" evidence="11">
    <location>
        <begin position="313"/>
        <end position="322"/>
    </location>
</feature>
<feature type="domain" description="NolW-like" evidence="14">
    <location>
        <begin position="263"/>
        <end position="416"/>
    </location>
</feature>
<evidence type="ECO:0000259" key="15">
    <source>
        <dbReference type="Pfam" id="PF21305"/>
    </source>
</evidence>
<feature type="compositionally biased region" description="Gly residues" evidence="11">
    <location>
        <begin position="345"/>
        <end position="368"/>
    </location>
</feature>
<evidence type="ECO:0000256" key="9">
    <source>
        <dbReference type="ARBA" id="ARBA00023237"/>
    </source>
</evidence>
<feature type="domain" description="NolW-like" evidence="14">
    <location>
        <begin position="200"/>
        <end position="257"/>
    </location>
</feature>
<dbReference type="Pfam" id="PF03958">
    <property type="entry name" value="Secretin_N"/>
    <property type="match status" value="3"/>
</dbReference>
<feature type="region of interest" description="Disordered" evidence="11">
    <location>
        <begin position="288"/>
        <end position="322"/>
    </location>
</feature>
<feature type="domain" description="GspD-like N0" evidence="15">
    <location>
        <begin position="42"/>
        <end position="108"/>
    </location>
</feature>
<dbReference type="EMBL" id="JBDIZK010000017">
    <property type="protein sequence ID" value="MEN3749802.1"/>
    <property type="molecule type" value="Genomic_DNA"/>
</dbReference>
<dbReference type="RefSeq" id="WP_346248853.1">
    <property type="nucleotide sequence ID" value="NZ_JBDIZK010000017.1"/>
</dbReference>
<dbReference type="PRINTS" id="PR01032">
    <property type="entry name" value="PHAGEIV"/>
</dbReference>
<feature type="chain" id="PRO_5046749262" evidence="12">
    <location>
        <begin position="26"/>
        <end position="708"/>
    </location>
</feature>
<keyword evidence="4" id="KW-1134">Transmembrane beta strand</keyword>
<feature type="compositionally biased region" description="Polar residues" evidence="11">
    <location>
        <begin position="298"/>
        <end position="312"/>
    </location>
</feature>
<evidence type="ECO:0000256" key="1">
    <source>
        <dbReference type="ARBA" id="ARBA00004442"/>
    </source>
</evidence>
<feature type="domain" description="Type II/III secretion system secretin-like" evidence="13">
    <location>
        <begin position="497"/>
        <end position="662"/>
    </location>
</feature>
<evidence type="ECO:0000256" key="6">
    <source>
        <dbReference type="ARBA" id="ARBA00022729"/>
    </source>
</evidence>
<evidence type="ECO:0000256" key="11">
    <source>
        <dbReference type="SAM" id="MobiDB-lite"/>
    </source>
</evidence>
<dbReference type="PANTHER" id="PTHR30332:SF24">
    <property type="entry name" value="SECRETIN GSPD-RELATED"/>
    <property type="match status" value="1"/>
</dbReference>
<dbReference type="InterPro" id="IPR005644">
    <property type="entry name" value="NolW-like"/>
</dbReference>
<dbReference type="InterPro" id="IPR004846">
    <property type="entry name" value="T2SS/T3SS_dom"/>
</dbReference>
<protein>
    <submittedName>
        <fullName evidence="16">Type II secretion system secretin GspD</fullName>
    </submittedName>
</protein>
<keyword evidence="7" id="KW-0653">Protein transport</keyword>
<dbReference type="InterPro" id="IPR013356">
    <property type="entry name" value="T2SS_GspD"/>
</dbReference>
<feature type="compositionally biased region" description="Polar residues" evidence="11">
    <location>
        <begin position="369"/>
        <end position="380"/>
    </location>
</feature>
<evidence type="ECO:0000259" key="13">
    <source>
        <dbReference type="Pfam" id="PF00263"/>
    </source>
</evidence>
<keyword evidence="3 10" id="KW-0813">Transport</keyword>
<dbReference type="InterPro" id="IPR001775">
    <property type="entry name" value="GspD/PilQ"/>
</dbReference>
<evidence type="ECO:0000256" key="3">
    <source>
        <dbReference type="ARBA" id="ARBA00022448"/>
    </source>
</evidence>
<accession>A0ABV0BHG3</accession>
<evidence type="ECO:0000313" key="16">
    <source>
        <dbReference type="EMBL" id="MEN3749802.1"/>
    </source>
</evidence>
<dbReference type="PRINTS" id="PR00811">
    <property type="entry name" value="BCTERIALGSPD"/>
</dbReference>
<evidence type="ECO:0000256" key="12">
    <source>
        <dbReference type="SAM" id="SignalP"/>
    </source>
</evidence>
<dbReference type="Proteomes" id="UP001427805">
    <property type="component" value="Unassembled WGS sequence"/>
</dbReference>
<dbReference type="InterPro" id="IPR004845">
    <property type="entry name" value="T2SS_GspD_CS"/>
</dbReference>
<dbReference type="NCBIfam" id="TIGR02517">
    <property type="entry name" value="type_II_gspD"/>
    <property type="match status" value="1"/>
</dbReference>
<keyword evidence="17" id="KW-1185">Reference proteome</keyword>
<keyword evidence="6 12" id="KW-0732">Signal</keyword>
<name>A0ABV0BHG3_9SPHN</name>
<organism evidence="16 17">
    <name type="scientific">Sphingomonas rustica</name>
    <dbReference type="NCBI Taxonomy" id="3103142"/>
    <lineage>
        <taxon>Bacteria</taxon>
        <taxon>Pseudomonadati</taxon>
        <taxon>Pseudomonadota</taxon>
        <taxon>Alphaproteobacteria</taxon>
        <taxon>Sphingomonadales</taxon>
        <taxon>Sphingomonadaceae</taxon>
        <taxon>Sphingomonas</taxon>
    </lineage>
</organism>
<evidence type="ECO:0000313" key="17">
    <source>
        <dbReference type="Proteomes" id="UP001427805"/>
    </source>
</evidence>
<feature type="region of interest" description="Disordered" evidence="11">
    <location>
        <begin position="345"/>
        <end position="381"/>
    </location>
</feature>
<gene>
    <name evidence="16" type="primary">gspD</name>
    <name evidence="16" type="ORF">TPR58_21705</name>
</gene>
<dbReference type="InterPro" id="IPR049371">
    <property type="entry name" value="GspD-like_N0"/>
</dbReference>
<comment type="similarity">
    <text evidence="2">Belongs to the bacterial secretin family. GSP D subfamily.</text>
</comment>
<feature type="signal peptide" evidence="12">
    <location>
        <begin position="1"/>
        <end position="25"/>
    </location>
</feature>
<dbReference type="Gene3D" id="3.30.1370.120">
    <property type="match status" value="3"/>
</dbReference>
<keyword evidence="8" id="KW-0472">Membrane</keyword>
<evidence type="ECO:0000256" key="8">
    <source>
        <dbReference type="ARBA" id="ARBA00023136"/>
    </source>
</evidence>
<evidence type="ECO:0000256" key="10">
    <source>
        <dbReference type="RuleBase" id="RU004004"/>
    </source>
</evidence>
<keyword evidence="9" id="KW-0998">Cell outer membrane</keyword>
<dbReference type="Pfam" id="PF00263">
    <property type="entry name" value="Secretin"/>
    <property type="match status" value="1"/>
</dbReference>
<reference evidence="16 17" key="1">
    <citation type="submission" date="2024-05" db="EMBL/GenBank/DDBJ databases">
        <title>Sphingomonas sp. HF-S3 16S ribosomal RNA gene Genome sequencing and assembly.</title>
        <authorList>
            <person name="Lee H."/>
        </authorList>
    </citation>
    <scope>NUCLEOTIDE SEQUENCE [LARGE SCALE GENOMIC DNA]</scope>
    <source>
        <strain evidence="16 17">HF-S3</strain>
    </source>
</reference>
<evidence type="ECO:0000256" key="5">
    <source>
        <dbReference type="ARBA" id="ARBA00022692"/>
    </source>
</evidence>
<evidence type="ECO:0000256" key="7">
    <source>
        <dbReference type="ARBA" id="ARBA00022927"/>
    </source>
</evidence>
<proteinExistence type="inferred from homology"/>
<comment type="subcellular location">
    <subcellularLocation>
        <location evidence="1 10">Cell outer membrane</location>
    </subcellularLocation>
</comment>
<dbReference type="InterPro" id="IPR038591">
    <property type="entry name" value="NolW-like_sf"/>
</dbReference>
<evidence type="ECO:0000256" key="2">
    <source>
        <dbReference type="ARBA" id="ARBA00006980"/>
    </source>
</evidence>
<feature type="domain" description="NolW-like" evidence="14">
    <location>
        <begin position="135"/>
        <end position="192"/>
    </location>
</feature>
<dbReference type="InterPro" id="IPR050810">
    <property type="entry name" value="Bact_Secretion_Sys_Channel"/>
</dbReference>
<dbReference type="Pfam" id="PF21305">
    <property type="entry name" value="type_II_gspD_N0"/>
    <property type="match status" value="1"/>
</dbReference>
<evidence type="ECO:0000256" key="4">
    <source>
        <dbReference type="ARBA" id="ARBA00022452"/>
    </source>
</evidence>
<sequence length="708" mass="73053">MTAIRSTFALIGLAALALDATAAAAQSVQAPAPAPQDADVVINMRGVEIADVADQVSRITGRTLILDPAVKGPVTVTSATPLSPTGVWELFQSVLRANGFAAVRSGRAWRIVPAANAVREGGVPSRGASGQALVTRMVRLSNVPSAEVARVVRPLVATFGSVEPLTNPNAIVVTDYADNVRRIESIARQLDSGSGSSFASIALRNGNAPDVAQTLTTVLGDGVRVASDVRSNTVIVRGMPAVVSEARRIAASLDQPGGATPITRMFRLNYADSESVTEVLRGLLGQEGEASNPVARSLRQQGGSRLNQLGRRNSSPLNSLATNNANANAASAAMTANALGGNSGLGSSLGGQSQGQAGGNGSSGGGSGATTPQGFSTPDITIQPAPELNAIVVRGTPAVIASIEPLITDLDVRRPQVVIEAAIAEITGDTGEQLGVQLGFGGAQIGLRSGAGTSFSTAGSSLGTILTALGVPAGRVLGEGLAANINITDDFGVLVQALGTSSKSNLLSVPQVTVLDNEAAEIVVGQNVPFVTGSILTNSNSATPYTTIERQDVGITLRIIPRINAGDTVRLEVSQEASTIATGLTVQASDLITNTRTITTTVLADNGQTIVLGGLVADDYLEARRQVPIIGDIPIVGELFKSRRESRSKRTLFIFLRPTILRDSLDAESVTASKYARLRADELDNGRNTSLLLKPQAPRLTVEIDGIY</sequence>
<dbReference type="PANTHER" id="PTHR30332">
    <property type="entry name" value="PROBABLE GENERAL SECRETION PATHWAY PROTEIN D"/>
    <property type="match status" value="1"/>
</dbReference>
<dbReference type="PROSITE" id="PS00875">
    <property type="entry name" value="T2SP_D"/>
    <property type="match status" value="1"/>
</dbReference>
<evidence type="ECO:0000259" key="14">
    <source>
        <dbReference type="Pfam" id="PF03958"/>
    </source>
</evidence>
<keyword evidence="5" id="KW-0812">Transmembrane</keyword>
<comment type="caution">
    <text evidence="16">The sequence shown here is derived from an EMBL/GenBank/DDBJ whole genome shotgun (WGS) entry which is preliminary data.</text>
</comment>